<keyword evidence="3" id="KW-1185">Reference proteome</keyword>
<reference evidence="3" key="1">
    <citation type="journal article" date="2019" name="Int. J. Syst. Evol. Microbiol.">
        <title>The Global Catalogue of Microorganisms (GCM) 10K type strain sequencing project: providing services to taxonomists for standard genome sequencing and annotation.</title>
        <authorList>
            <consortium name="The Broad Institute Genomics Platform"/>
            <consortium name="The Broad Institute Genome Sequencing Center for Infectious Disease"/>
            <person name="Wu L."/>
            <person name="Ma J."/>
        </authorList>
    </citation>
    <scope>NUCLEOTIDE SEQUENCE [LARGE SCALE GENOMIC DNA]</scope>
    <source>
        <strain evidence="3">JCM 3369</strain>
    </source>
</reference>
<evidence type="ECO:0000313" key="3">
    <source>
        <dbReference type="Proteomes" id="UP001596380"/>
    </source>
</evidence>
<name>A0ABW2CHC9_9ACTN</name>
<dbReference type="Pfam" id="PF19054">
    <property type="entry name" value="DUF5753"/>
    <property type="match status" value="1"/>
</dbReference>
<sequence>MASIAITGNRNAALAEGDPLVPRMLLGRTLRRLRGEAGVTREDAGRALGGSSSKISRLELGQVGFKTRDVAVLLDLYAATDDAERTTLLALAEQSTKRPWWYGDRALIPSWVRPYLSAEQTAKLVRSFEDTVVPGLLQTESYARALIRRQHPADEVERRVAFRMGRQRVLRRRPRPLNLWVVLDQAALFRPVGDAAVMREQLRHLDQMSWRPNVTIQLGPFGMSRDLQTEGPLTLVRFPQQGLPDMVYLERADTALYPVGRAQIERHWHNFNTLVTEASPPERTPDMLRQILAMY</sequence>
<dbReference type="EMBL" id="JBHSXS010000004">
    <property type="protein sequence ID" value="MFC6880286.1"/>
    <property type="molecule type" value="Genomic_DNA"/>
</dbReference>
<feature type="domain" description="HTH cro/C1-type" evidence="1">
    <location>
        <begin position="30"/>
        <end position="62"/>
    </location>
</feature>
<dbReference type="InterPro" id="IPR001387">
    <property type="entry name" value="Cro/C1-type_HTH"/>
</dbReference>
<dbReference type="Gene3D" id="1.10.260.40">
    <property type="entry name" value="lambda repressor-like DNA-binding domains"/>
    <property type="match status" value="1"/>
</dbReference>
<dbReference type="Proteomes" id="UP001596380">
    <property type="component" value="Unassembled WGS sequence"/>
</dbReference>
<proteinExistence type="predicted"/>
<organism evidence="2 3">
    <name type="scientific">Actinomadura yumaensis</name>
    <dbReference type="NCBI Taxonomy" id="111807"/>
    <lineage>
        <taxon>Bacteria</taxon>
        <taxon>Bacillati</taxon>
        <taxon>Actinomycetota</taxon>
        <taxon>Actinomycetes</taxon>
        <taxon>Streptosporangiales</taxon>
        <taxon>Thermomonosporaceae</taxon>
        <taxon>Actinomadura</taxon>
    </lineage>
</organism>
<dbReference type="RefSeq" id="WP_241682870.1">
    <property type="nucleotide sequence ID" value="NZ_JBHSXE010000001.1"/>
</dbReference>
<gene>
    <name evidence="2" type="ORF">ACFQKB_10980</name>
</gene>
<protein>
    <submittedName>
        <fullName evidence="2">Helix-turn-helix domain-containing protein</fullName>
    </submittedName>
</protein>
<accession>A0ABW2CHC9</accession>
<dbReference type="InterPro" id="IPR043917">
    <property type="entry name" value="DUF5753"/>
</dbReference>
<comment type="caution">
    <text evidence="2">The sequence shown here is derived from an EMBL/GenBank/DDBJ whole genome shotgun (WGS) entry which is preliminary data.</text>
</comment>
<dbReference type="SMART" id="SM00530">
    <property type="entry name" value="HTH_XRE"/>
    <property type="match status" value="1"/>
</dbReference>
<dbReference type="PROSITE" id="PS50943">
    <property type="entry name" value="HTH_CROC1"/>
    <property type="match status" value="1"/>
</dbReference>
<dbReference type="SUPFAM" id="SSF47413">
    <property type="entry name" value="lambda repressor-like DNA-binding domains"/>
    <property type="match status" value="1"/>
</dbReference>
<dbReference type="InterPro" id="IPR010982">
    <property type="entry name" value="Lambda_DNA-bd_dom_sf"/>
</dbReference>
<evidence type="ECO:0000259" key="1">
    <source>
        <dbReference type="PROSITE" id="PS50943"/>
    </source>
</evidence>
<dbReference type="Pfam" id="PF13560">
    <property type="entry name" value="HTH_31"/>
    <property type="match status" value="1"/>
</dbReference>
<evidence type="ECO:0000313" key="2">
    <source>
        <dbReference type="EMBL" id="MFC6880286.1"/>
    </source>
</evidence>